<protein>
    <submittedName>
        <fullName evidence="2">CoA binding domain family protein</fullName>
    </submittedName>
</protein>
<dbReference type="InterPro" id="IPR003781">
    <property type="entry name" value="CoA-bd"/>
</dbReference>
<evidence type="ECO:0000313" key="3">
    <source>
        <dbReference type="Proteomes" id="UP000536275"/>
    </source>
</evidence>
<gene>
    <name evidence="2" type="ORF">FOB64_003040</name>
</gene>
<reference evidence="2 3" key="1">
    <citation type="submission" date="2020-03" db="EMBL/GenBank/DDBJ databases">
        <title>FDA dAtabase for Regulatory Grade micrObial Sequences (FDA-ARGOS): Supporting development and validation of Infectious Disease Dx tests.</title>
        <authorList>
            <person name="Campos J."/>
            <person name="Goldberg B."/>
            <person name="Tallon L."/>
            <person name="Sadzewicz L."/>
            <person name="Vavikolanu K."/>
            <person name="Mehta A."/>
            <person name="Aluvathingal J."/>
            <person name="Nadendla S."/>
            <person name="Nandy P."/>
            <person name="Geyer C."/>
            <person name="Yan Y."/>
            <person name="Sichtig H."/>
        </authorList>
    </citation>
    <scope>NUCLEOTIDE SEQUENCE [LARGE SCALE GENOMIC DNA]</scope>
    <source>
        <strain evidence="2 3">FDAARGOS_656</strain>
    </source>
</reference>
<dbReference type="Gene3D" id="3.40.50.720">
    <property type="entry name" value="NAD(P)-binding Rossmann-like Domain"/>
    <property type="match status" value="1"/>
</dbReference>
<dbReference type="Pfam" id="PF13380">
    <property type="entry name" value="CoA_binding_2"/>
    <property type="match status" value="1"/>
</dbReference>
<dbReference type="AlphaFoldDB" id="A0A8H6F4Y6"/>
<proteinExistence type="predicted"/>
<dbReference type="PANTHER" id="PTHR33303">
    <property type="entry name" value="CYTOPLASMIC PROTEIN-RELATED"/>
    <property type="match status" value="1"/>
</dbReference>
<dbReference type="Proteomes" id="UP000536275">
    <property type="component" value="Unassembled WGS sequence"/>
</dbReference>
<evidence type="ECO:0000259" key="1">
    <source>
        <dbReference type="Pfam" id="PF13380"/>
    </source>
</evidence>
<accession>A0A8H6F4Y6</accession>
<name>A0A8H6F4Y6_CANAX</name>
<dbReference type="PANTHER" id="PTHR33303:SF2">
    <property type="entry name" value="COA-BINDING DOMAIN-CONTAINING PROTEIN"/>
    <property type="match status" value="1"/>
</dbReference>
<dbReference type="InterPro" id="IPR036291">
    <property type="entry name" value="NAD(P)-bd_dom_sf"/>
</dbReference>
<dbReference type="EMBL" id="JABWAD010000037">
    <property type="protein sequence ID" value="KAF6069387.1"/>
    <property type="molecule type" value="Genomic_DNA"/>
</dbReference>
<comment type="caution">
    <text evidence="2">The sequence shown here is derived from an EMBL/GenBank/DDBJ whole genome shotgun (WGS) entry which is preliminary data.</text>
</comment>
<evidence type="ECO:0000313" key="2">
    <source>
        <dbReference type="EMBL" id="KAF6069387.1"/>
    </source>
</evidence>
<dbReference type="SMR" id="A0A8H6F4Y6"/>
<organism evidence="2 3">
    <name type="scientific">Candida albicans</name>
    <name type="common">Yeast</name>
    <dbReference type="NCBI Taxonomy" id="5476"/>
    <lineage>
        <taxon>Eukaryota</taxon>
        <taxon>Fungi</taxon>
        <taxon>Dikarya</taxon>
        <taxon>Ascomycota</taxon>
        <taxon>Saccharomycotina</taxon>
        <taxon>Pichiomycetes</taxon>
        <taxon>Debaryomycetaceae</taxon>
        <taxon>Candida/Lodderomyces clade</taxon>
        <taxon>Candida</taxon>
    </lineage>
</organism>
<dbReference type="SUPFAM" id="SSF51735">
    <property type="entry name" value="NAD(P)-binding Rossmann-fold domains"/>
    <property type="match status" value="1"/>
</dbReference>
<dbReference type="OMA" id="IYNACVL"/>
<feature type="domain" description="CoA-binding" evidence="1">
    <location>
        <begin position="15"/>
        <end position="153"/>
    </location>
</feature>
<sequence length="162" mass="17930">MSMKSKIKSFFGKNRQYAVAGASNNPSKFGYKILNWYILHDLPVIPINPKEQEILGKEVVSNVSAIINAIEKHQDISNYKTSGVDGLSISFLTPPAVTVATLEEIGKIDGFDKVIKGLWFQPGSYDNEVLELAEKLGEFDKVVHEDECILVRGEEGMISANL</sequence>